<evidence type="ECO:0000256" key="4">
    <source>
        <dbReference type="RuleBase" id="RU000454"/>
    </source>
</evidence>
<dbReference type="PRINTS" id="PR00792">
    <property type="entry name" value="PEPSIN"/>
</dbReference>
<dbReference type="GO" id="GO:0004190">
    <property type="term" value="F:aspartic-type endopeptidase activity"/>
    <property type="evidence" value="ECO:0007669"/>
    <property type="project" value="UniProtKB-KW"/>
</dbReference>
<gene>
    <name evidence="6" type="ORF">HMN09_00186300</name>
</gene>
<name>A0A8H6WQN4_MYCCL</name>
<dbReference type="InterPro" id="IPR021109">
    <property type="entry name" value="Peptidase_aspartic_dom_sf"/>
</dbReference>
<dbReference type="Proteomes" id="UP000613580">
    <property type="component" value="Unassembled WGS sequence"/>
</dbReference>
<feature type="active site" evidence="3">
    <location>
        <position position="96"/>
    </location>
</feature>
<feature type="active site" evidence="3">
    <location>
        <position position="278"/>
    </location>
</feature>
<keyword evidence="2 4" id="KW-0064">Aspartyl protease</keyword>
<dbReference type="InterPro" id="IPR001969">
    <property type="entry name" value="Aspartic_peptidase_AS"/>
</dbReference>
<evidence type="ECO:0000256" key="1">
    <source>
        <dbReference type="ARBA" id="ARBA00007447"/>
    </source>
</evidence>
<dbReference type="InterPro" id="IPR001461">
    <property type="entry name" value="Aspartic_peptidase_A1"/>
</dbReference>
<dbReference type="OrthoDB" id="660550at2759"/>
<evidence type="ECO:0000259" key="5">
    <source>
        <dbReference type="PROSITE" id="PS51767"/>
    </source>
</evidence>
<evidence type="ECO:0000256" key="2">
    <source>
        <dbReference type="ARBA" id="ARBA00022750"/>
    </source>
</evidence>
<protein>
    <submittedName>
        <fullName evidence="6">Peptidase A1 domain-containing protein</fullName>
    </submittedName>
</protein>
<dbReference type="PANTHER" id="PTHR47966">
    <property type="entry name" value="BETA-SITE APP-CLEAVING ENZYME, ISOFORM A-RELATED"/>
    <property type="match status" value="1"/>
</dbReference>
<organism evidence="6 7">
    <name type="scientific">Mycena chlorophos</name>
    <name type="common">Agaric fungus</name>
    <name type="synonym">Agaricus chlorophos</name>
    <dbReference type="NCBI Taxonomy" id="658473"/>
    <lineage>
        <taxon>Eukaryota</taxon>
        <taxon>Fungi</taxon>
        <taxon>Dikarya</taxon>
        <taxon>Basidiomycota</taxon>
        <taxon>Agaricomycotina</taxon>
        <taxon>Agaricomycetes</taxon>
        <taxon>Agaricomycetidae</taxon>
        <taxon>Agaricales</taxon>
        <taxon>Marasmiineae</taxon>
        <taxon>Mycenaceae</taxon>
        <taxon>Mycena</taxon>
    </lineage>
</organism>
<dbReference type="PROSITE" id="PS00141">
    <property type="entry name" value="ASP_PROTEASE"/>
    <property type="match status" value="2"/>
</dbReference>
<proteinExistence type="inferred from homology"/>
<dbReference type="PROSITE" id="PS51767">
    <property type="entry name" value="PEPTIDASE_A1"/>
    <property type="match status" value="1"/>
</dbReference>
<dbReference type="Gene3D" id="2.40.70.10">
    <property type="entry name" value="Acid Proteases"/>
    <property type="match status" value="2"/>
</dbReference>
<keyword evidence="7" id="KW-1185">Reference proteome</keyword>
<dbReference type="InterPro" id="IPR033121">
    <property type="entry name" value="PEPTIDASE_A1"/>
</dbReference>
<dbReference type="Pfam" id="PF00026">
    <property type="entry name" value="Asp"/>
    <property type="match status" value="1"/>
</dbReference>
<evidence type="ECO:0000313" key="6">
    <source>
        <dbReference type="EMBL" id="KAF7320994.1"/>
    </source>
</evidence>
<dbReference type="InterPro" id="IPR034164">
    <property type="entry name" value="Pepsin-like_dom"/>
</dbReference>
<sequence>MSTNNASSRSCAFTTQFRVAEGKTIVDHDMLRSRHLRAGANPHGPVAAMMALEATGGHKHLQPQDTQSVNVVNASVTYLANVGVGEPAQNFQLLIDTGSSNTWILSEHEEYKPTKTATDMRKHFKLSYGRGDCEGTEYLDTVTLGDNLVIKNQSIGIASRADQMDGMQGILGIGPTGLTKDTVSDSGEQLTVTDNLMKQGKIPEECIGIYYAPTKPNSTANSGSLCFGGPDASKFKGDINWVPLTKQAPANSYWGIDQSISYGRGGPTLMATCAGISDTGTTLIMLPDAAFNEYMKQTGAVMDDATGLPMVTDAQLAKMQSLMFKIGDHEYELIPNAQLWPRAQNTTLGGEADKNYLAFASMGKMGNEPGLQFINGYAFLQRFYSAYDTTNCRLGMAMTAHTMDETN</sequence>
<keyword evidence="4" id="KW-0378">Hydrolase</keyword>
<dbReference type="AlphaFoldDB" id="A0A8H6WQN4"/>
<comment type="caution">
    <text evidence="6">The sequence shown here is derived from an EMBL/GenBank/DDBJ whole genome shotgun (WGS) entry which is preliminary data.</text>
</comment>
<accession>A0A8H6WQN4</accession>
<comment type="similarity">
    <text evidence="1 4">Belongs to the peptidase A1 family.</text>
</comment>
<dbReference type="PANTHER" id="PTHR47966:SF51">
    <property type="entry name" value="BETA-SITE APP-CLEAVING ENZYME, ISOFORM A-RELATED"/>
    <property type="match status" value="1"/>
</dbReference>
<feature type="domain" description="Peptidase A1" evidence="5">
    <location>
        <begin position="78"/>
        <end position="397"/>
    </location>
</feature>
<evidence type="ECO:0000256" key="3">
    <source>
        <dbReference type="PIRSR" id="PIRSR601461-1"/>
    </source>
</evidence>
<dbReference type="GO" id="GO:0006508">
    <property type="term" value="P:proteolysis"/>
    <property type="evidence" value="ECO:0007669"/>
    <property type="project" value="UniProtKB-KW"/>
</dbReference>
<dbReference type="CDD" id="cd05471">
    <property type="entry name" value="pepsin_like"/>
    <property type="match status" value="1"/>
</dbReference>
<reference evidence="6" key="1">
    <citation type="submission" date="2020-05" db="EMBL/GenBank/DDBJ databases">
        <title>Mycena genomes resolve the evolution of fungal bioluminescence.</title>
        <authorList>
            <person name="Tsai I.J."/>
        </authorList>
    </citation>
    <scope>NUCLEOTIDE SEQUENCE</scope>
    <source>
        <strain evidence="6">110903Hualien_Pintung</strain>
    </source>
</reference>
<evidence type="ECO:0000313" key="7">
    <source>
        <dbReference type="Proteomes" id="UP000613580"/>
    </source>
</evidence>
<dbReference type="SUPFAM" id="SSF50630">
    <property type="entry name" value="Acid proteases"/>
    <property type="match status" value="1"/>
</dbReference>
<keyword evidence="4" id="KW-0645">Protease</keyword>
<dbReference type="EMBL" id="JACAZE010000002">
    <property type="protein sequence ID" value="KAF7320994.1"/>
    <property type="molecule type" value="Genomic_DNA"/>
</dbReference>